<reference evidence="1 2" key="1">
    <citation type="journal article" date="2019" name="Int. J. Syst. Evol. Microbiol.">
        <title>The Global Catalogue of Microorganisms (GCM) 10K type strain sequencing project: providing services to taxonomists for standard genome sequencing and annotation.</title>
        <authorList>
            <consortium name="The Broad Institute Genomics Platform"/>
            <consortium name="The Broad Institute Genome Sequencing Center for Infectious Disease"/>
            <person name="Wu L."/>
            <person name="Ma J."/>
        </authorList>
    </citation>
    <scope>NUCLEOTIDE SEQUENCE [LARGE SCALE GENOMIC DNA]</scope>
    <source>
        <strain evidence="1 2">JCM 15503</strain>
    </source>
</reference>
<comment type="caution">
    <text evidence="1">The sequence shown here is derived from an EMBL/GenBank/DDBJ whole genome shotgun (WGS) entry which is preliminary data.</text>
</comment>
<sequence length="526" mass="60193">MKILRQKDGKITFFLDGPDSGEEVNFVRGAEQMPNNTYGFEIEFCSHDNPVFAFTHVKVMSLVINGFGKWLIESDSGNVLELVTEPLVFADPADAHAFKIDLGKLLSESVDIQQEDIKYITLGSWREDIRSKLELLSNAYATENKLLPSSDASSELKYKMSPWEKVVPQISPENVDDGINIAAAKARLARNANDKWDPFVCDTILCRSEKDWGRGYSSQANVPMTLAGYFLYSISKTRQARDRHNALFTQPIPPDVSDAKIQRDFDTWFWRRLIWEVFTWMGDAISGVGATDVDKSEWTLDKARNMGLLYVMVSKTLTGALGALSEPYQLKLQYQAFEKQSTQVLSFDNPEQETSELPGSDTSWLEYHSSMKDLTGLWFKAALVSVIKDTFGDPPSNEFTSTVASHVRQLPAIWGYFFKIAVQREDEFYSNVAQKRTNIFSDLNRNWSPLIERIRSVCEALASFLENWGNDSLTLEQQAWLTLPPRKDRKFLHYESAPPWEGRYDTMYPPFKRFKVPTYLVEHRFN</sequence>
<dbReference type="EMBL" id="BAAAEW010000033">
    <property type="protein sequence ID" value="GAA0762312.1"/>
    <property type="molecule type" value="Genomic_DNA"/>
</dbReference>
<name>A0ABN1KCH3_9BURK</name>
<evidence type="ECO:0000313" key="2">
    <source>
        <dbReference type="Proteomes" id="UP001500279"/>
    </source>
</evidence>
<keyword evidence="2" id="KW-1185">Reference proteome</keyword>
<organism evidence="1 2">
    <name type="scientific">Ideonella azotifigens</name>
    <dbReference type="NCBI Taxonomy" id="513160"/>
    <lineage>
        <taxon>Bacteria</taxon>
        <taxon>Pseudomonadati</taxon>
        <taxon>Pseudomonadota</taxon>
        <taxon>Betaproteobacteria</taxon>
        <taxon>Burkholderiales</taxon>
        <taxon>Sphaerotilaceae</taxon>
        <taxon>Ideonella</taxon>
    </lineage>
</organism>
<proteinExistence type="predicted"/>
<gene>
    <name evidence="1" type="ORF">GCM10009107_46670</name>
</gene>
<dbReference type="RefSeq" id="WP_141290173.1">
    <property type="nucleotide sequence ID" value="NZ_BAAAEW010000033.1"/>
</dbReference>
<evidence type="ECO:0008006" key="3">
    <source>
        <dbReference type="Google" id="ProtNLM"/>
    </source>
</evidence>
<accession>A0ABN1KCH3</accession>
<evidence type="ECO:0000313" key="1">
    <source>
        <dbReference type="EMBL" id="GAA0762312.1"/>
    </source>
</evidence>
<protein>
    <recommendedName>
        <fullName evidence="3">ApeA N-terminal domain-containing protein</fullName>
    </recommendedName>
</protein>
<dbReference type="Proteomes" id="UP001500279">
    <property type="component" value="Unassembled WGS sequence"/>
</dbReference>